<feature type="compositionally biased region" description="Polar residues" evidence="1">
    <location>
        <begin position="97"/>
        <end position="112"/>
    </location>
</feature>
<gene>
    <name evidence="2" type="ORF">Tci_001826</name>
</gene>
<feature type="region of interest" description="Disordered" evidence="1">
    <location>
        <begin position="64"/>
        <end position="112"/>
    </location>
</feature>
<protein>
    <submittedName>
        <fullName evidence="2">Uncharacterized protein</fullName>
    </submittedName>
</protein>
<organism evidence="2">
    <name type="scientific">Tanacetum cinerariifolium</name>
    <name type="common">Dalmatian daisy</name>
    <name type="synonym">Chrysanthemum cinerariifolium</name>
    <dbReference type="NCBI Taxonomy" id="118510"/>
    <lineage>
        <taxon>Eukaryota</taxon>
        <taxon>Viridiplantae</taxon>
        <taxon>Streptophyta</taxon>
        <taxon>Embryophyta</taxon>
        <taxon>Tracheophyta</taxon>
        <taxon>Spermatophyta</taxon>
        <taxon>Magnoliopsida</taxon>
        <taxon>eudicotyledons</taxon>
        <taxon>Gunneridae</taxon>
        <taxon>Pentapetalae</taxon>
        <taxon>asterids</taxon>
        <taxon>campanulids</taxon>
        <taxon>Asterales</taxon>
        <taxon>Asteraceae</taxon>
        <taxon>Asteroideae</taxon>
        <taxon>Anthemideae</taxon>
        <taxon>Anthemidinae</taxon>
        <taxon>Tanacetum</taxon>
    </lineage>
</organism>
<sequence>MSQNIRSRVFNLEQGDIPHKIDEVIHESVRKAIHVALQAPLQDCFRELPKADMKEILYPDELLTKMDKSRKRRPDGQDRPPSPPDLDLSKRRRHDTNASGSSQPQAPHSSSIEVSVAPKVGAAAVASPVRVLKLDTHSSLKADPSESLPPPVSIAPMVLPFLCSDDLESDIEMPERYVSPTPHDVMLTRWRSRVASRSSSPTTFTLGIHAAPILPAPFAIVASSSEFPLAPIFAPPRIRQRRAILIRPRENIPIGQIYRTHPGRPCRDIEDNATAIEVAVARDVVAKVDAGIDMEVDAVKLETFFGKTIFT</sequence>
<evidence type="ECO:0000256" key="1">
    <source>
        <dbReference type="SAM" id="MobiDB-lite"/>
    </source>
</evidence>
<accession>A0A699GMC8</accession>
<dbReference type="EMBL" id="BKCJ010000106">
    <property type="protein sequence ID" value="GEU29848.1"/>
    <property type="molecule type" value="Genomic_DNA"/>
</dbReference>
<reference evidence="2" key="1">
    <citation type="journal article" date="2019" name="Sci. Rep.">
        <title>Draft genome of Tanacetum cinerariifolium, the natural source of mosquito coil.</title>
        <authorList>
            <person name="Yamashiro T."/>
            <person name="Shiraishi A."/>
            <person name="Satake H."/>
            <person name="Nakayama K."/>
        </authorList>
    </citation>
    <scope>NUCLEOTIDE SEQUENCE</scope>
</reference>
<evidence type="ECO:0000313" key="2">
    <source>
        <dbReference type="EMBL" id="GEU29848.1"/>
    </source>
</evidence>
<dbReference type="AlphaFoldDB" id="A0A699GMC8"/>
<name>A0A699GMC8_TANCI</name>
<proteinExistence type="predicted"/>
<comment type="caution">
    <text evidence="2">The sequence shown here is derived from an EMBL/GenBank/DDBJ whole genome shotgun (WGS) entry which is preliminary data.</text>
</comment>